<dbReference type="EMBL" id="BLXT01004521">
    <property type="protein sequence ID" value="GFO14067.1"/>
    <property type="molecule type" value="Genomic_DNA"/>
</dbReference>
<evidence type="ECO:0000313" key="2">
    <source>
        <dbReference type="Proteomes" id="UP000735302"/>
    </source>
</evidence>
<dbReference type="Proteomes" id="UP000735302">
    <property type="component" value="Unassembled WGS sequence"/>
</dbReference>
<reference evidence="1 2" key="1">
    <citation type="journal article" date="2021" name="Elife">
        <title>Chloroplast acquisition without the gene transfer in kleptoplastic sea slugs, Plakobranchus ocellatus.</title>
        <authorList>
            <person name="Maeda T."/>
            <person name="Takahashi S."/>
            <person name="Yoshida T."/>
            <person name="Shimamura S."/>
            <person name="Takaki Y."/>
            <person name="Nagai Y."/>
            <person name="Toyoda A."/>
            <person name="Suzuki Y."/>
            <person name="Arimoto A."/>
            <person name="Ishii H."/>
            <person name="Satoh N."/>
            <person name="Nishiyama T."/>
            <person name="Hasebe M."/>
            <person name="Maruyama T."/>
            <person name="Minagawa J."/>
            <person name="Obokata J."/>
            <person name="Shigenobu S."/>
        </authorList>
    </citation>
    <scope>NUCLEOTIDE SEQUENCE [LARGE SCALE GENOMIC DNA]</scope>
</reference>
<proteinExistence type="predicted"/>
<dbReference type="AlphaFoldDB" id="A0AAV4B4D7"/>
<accession>A0AAV4B4D7</accession>
<name>A0AAV4B4D7_9GAST</name>
<protein>
    <submittedName>
        <fullName evidence="1">Uncharacterized protein</fullName>
    </submittedName>
</protein>
<organism evidence="1 2">
    <name type="scientific">Plakobranchus ocellatus</name>
    <dbReference type="NCBI Taxonomy" id="259542"/>
    <lineage>
        <taxon>Eukaryota</taxon>
        <taxon>Metazoa</taxon>
        <taxon>Spiralia</taxon>
        <taxon>Lophotrochozoa</taxon>
        <taxon>Mollusca</taxon>
        <taxon>Gastropoda</taxon>
        <taxon>Heterobranchia</taxon>
        <taxon>Euthyneura</taxon>
        <taxon>Panpulmonata</taxon>
        <taxon>Sacoglossa</taxon>
        <taxon>Placobranchoidea</taxon>
        <taxon>Plakobranchidae</taxon>
        <taxon>Plakobranchus</taxon>
    </lineage>
</organism>
<sequence length="151" mass="16354">MVEYSNRNSSNSSINGNKIKIGSCRSNISSSNTISSNISNSSGIDNSNTSTCGGNGMKSIESQTAAAYTAAYTCSNYTSSNIRISSSMDNGNNSIGCGNKLTGSIVWNHKQQQHLQLRAPAALAAAIIPSVIPHQQQHGQWHYQHWQWYQQ</sequence>
<keyword evidence="2" id="KW-1185">Reference proteome</keyword>
<gene>
    <name evidence="1" type="ORF">PoB_004057200</name>
</gene>
<evidence type="ECO:0000313" key="1">
    <source>
        <dbReference type="EMBL" id="GFO14067.1"/>
    </source>
</evidence>
<comment type="caution">
    <text evidence="1">The sequence shown here is derived from an EMBL/GenBank/DDBJ whole genome shotgun (WGS) entry which is preliminary data.</text>
</comment>